<keyword evidence="4" id="KW-0732">Signal</keyword>
<keyword evidence="6" id="KW-0808">Transferase</keyword>
<dbReference type="Pfam" id="PF01965">
    <property type="entry name" value="DJ-1_PfpI"/>
    <property type="match status" value="1"/>
</dbReference>
<dbReference type="PANTHER" id="PTHR48094">
    <property type="entry name" value="PROTEIN/NUCLEIC ACID DEGLYCASE DJ-1-RELATED"/>
    <property type="match status" value="1"/>
</dbReference>
<keyword evidence="2" id="KW-0456">Lyase</keyword>
<organism evidence="6 7">
    <name type="scientific">Panacibacter ginsenosidivorans</name>
    <dbReference type="NCBI Taxonomy" id="1813871"/>
    <lineage>
        <taxon>Bacteria</taxon>
        <taxon>Pseudomonadati</taxon>
        <taxon>Bacteroidota</taxon>
        <taxon>Chitinophagia</taxon>
        <taxon>Chitinophagales</taxon>
        <taxon>Chitinophagaceae</taxon>
        <taxon>Panacibacter</taxon>
    </lineage>
</organism>
<evidence type="ECO:0000256" key="3">
    <source>
        <dbReference type="ARBA" id="ARBA00038493"/>
    </source>
</evidence>
<dbReference type="GO" id="GO:0016740">
    <property type="term" value="F:transferase activity"/>
    <property type="evidence" value="ECO:0007669"/>
    <property type="project" value="UniProtKB-KW"/>
</dbReference>
<dbReference type="PANTHER" id="PTHR48094:SF11">
    <property type="entry name" value="GLUTATHIONE-INDEPENDENT GLYOXALASE HSP31-RELATED"/>
    <property type="match status" value="1"/>
</dbReference>
<dbReference type="GO" id="GO:0005737">
    <property type="term" value="C:cytoplasm"/>
    <property type="evidence" value="ECO:0007669"/>
    <property type="project" value="TreeGrafter"/>
</dbReference>
<gene>
    <name evidence="6" type="ORF">FRZ67_20405</name>
</gene>
<keyword evidence="7" id="KW-1185">Reference proteome</keyword>
<keyword evidence="6" id="KW-0315">Glutamine amidotransferase</keyword>
<dbReference type="AlphaFoldDB" id="A0A5B8VDD5"/>
<dbReference type="SUPFAM" id="SSF52317">
    <property type="entry name" value="Class I glutamine amidotransferase-like"/>
    <property type="match status" value="1"/>
</dbReference>
<dbReference type="Proteomes" id="UP000321533">
    <property type="component" value="Chromosome"/>
</dbReference>
<reference evidence="6 7" key="1">
    <citation type="journal article" date="2016" name="Int. J. Syst. Evol. Microbiol.">
        <title>Panacibacter ginsenosidivorans gen. nov., sp. nov., with ginsenoside converting activity isolated from soil of a ginseng field.</title>
        <authorList>
            <person name="Siddiqi M.Z."/>
            <person name="Muhammad Shafi S."/>
            <person name="Choi K.D."/>
            <person name="Im W.T."/>
        </authorList>
    </citation>
    <scope>NUCLEOTIDE SEQUENCE [LARGE SCALE GENOMIC DNA]</scope>
    <source>
        <strain evidence="6 7">Gsoil1550</strain>
    </source>
</reference>
<evidence type="ECO:0000256" key="1">
    <source>
        <dbReference type="ARBA" id="ARBA00023016"/>
    </source>
</evidence>
<dbReference type="OrthoDB" id="9792284at2"/>
<dbReference type="GO" id="GO:0019172">
    <property type="term" value="F:glyoxalase III activity"/>
    <property type="evidence" value="ECO:0007669"/>
    <property type="project" value="TreeGrafter"/>
</dbReference>
<feature type="signal peptide" evidence="4">
    <location>
        <begin position="1"/>
        <end position="23"/>
    </location>
</feature>
<keyword evidence="1" id="KW-0346">Stress response</keyword>
<dbReference type="EMBL" id="CP042435">
    <property type="protein sequence ID" value="QEC69547.1"/>
    <property type="molecule type" value="Genomic_DNA"/>
</dbReference>
<sequence>MKSLVTYIIAGAVLTLSSVSTFAQTNKKVKILFVLTSHDQLGNTGKKTGFWIEEFATPYYFFTDKNIEVTVATPNGGQAPIDPKSNEPGFQTDATKRYFNDAVAQKLLSNTVKLSSVSQKNFDAIFYPGGHGPMWDLANDENSIALIKSFYNHDKPIAFVCHGSAALVNVKLNNGDYLIAGKNLTSFCNTEEEAVQLTKVVPFSLEDKLKSRGAIYKKGADWSSYVLEDGLLLTGQNPQSSNEVAKKLFDKLKK</sequence>
<proteinExistence type="inferred from homology"/>
<feature type="domain" description="DJ-1/PfpI" evidence="5">
    <location>
        <begin position="54"/>
        <end position="249"/>
    </location>
</feature>
<dbReference type="Gene3D" id="3.40.50.880">
    <property type="match status" value="1"/>
</dbReference>
<evidence type="ECO:0000256" key="4">
    <source>
        <dbReference type="SAM" id="SignalP"/>
    </source>
</evidence>
<dbReference type="InterPro" id="IPR002818">
    <property type="entry name" value="DJ-1/PfpI"/>
</dbReference>
<name>A0A5B8VDD5_9BACT</name>
<dbReference type="InterPro" id="IPR050325">
    <property type="entry name" value="Prot/Nucl_acid_deglycase"/>
</dbReference>
<accession>A0A5B8VDD5</accession>
<protein>
    <submittedName>
        <fullName evidence="6">Type 1 glutamine amidotransferase domain-containing protein</fullName>
    </submittedName>
</protein>
<evidence type="ECO:0000256" key="2">
    <source>
        <dbReference type="ARBA" id="ARBA00023239"/>
    </source>
</evidence>
<dbReference type="InterPro" id="IPR029062">
    <property type="entry name" value="Class_I_gatase-like"/>
</dbReference>
<dbReference type="KEGG" id="pgin:FRZ67_20405"/>
<dbReference type="RefSeq" id="WP_147192424.1">
    <property type="nucleotide sequence ID" value="NZ_CP042435.1"/>
</dbReference>
<dbReference type="GO" id="GO:0019243">
    <property type="term" value="P:methylglyoxal catabolic process to D-lactate via S-lactoyl-glutathione"/>
    <property type="evidence" value="ECO:0007669"/>
    <property type="project" value="TreeGrafter"/>
</dbReference>
<evidence type="ECO:0000259" key="5">
    <source>
        <dbReference type="Pfam" id="PF01965"/>
    </source>
</evidence>
<evidence type="ECO:0000313" key="7">
    <source>
        <dbReference type="Proteomes" id="UP000321533"/>
    </source>
</evidence>
<comment type="similarity">
    <text evidence="3">Belongs to the peptidase C56 family. HSP31-like subfamily.</text>
</comment>
<dbReference type="CDD" id="cd03141">
    <property type="entry name" value="GATase1_Hsp31_like"/>
    <property type="match status" value="1"/>
</dbReference>
<evidence type="ECO:0000313" key="6">
    <source>
        <dbReference type="EMBL" id="QEC69547.1"/>
    </source>
</evidence>
<feature type="chain" id="PRO_5022731739" evidence="4">
    <location>
        <begin position="24"/>
        <end position="254"/>
    </location>
</feature>